<dbReference type="Proteomes" id="UP001444071">
    <property type="component" value="Unassembled WGS sequence"/>
</dbReference>
<organism evidence="1 2">
    <name type="scientific">Xenotaenia resolanae</name>
    <dbReference type="NCBI Taxonomy" id="208358"/>
    <lineage>
        <taxon>Eukaryota</taxon>
        <taxon>Metazoa</taxon>
        <taxon>Chordata</taxon>
        <taxon>Craniata</taxon>
        <taxon>Vertebrata</taxon>
        <taxon>Euteleostomi</taxon>
        <taxon>Actinopterygii</taxon>
        <taxon>Neopterygii</taxon>
        <taxon>Teleostei</taxon>
        <taxon>Neoteleostei</taxon>
        <taxon>Acanthomorphata</taxon>
        <taxon>Ovalentaria</taxon>
        <taxon>Atherinomorphae</taxon>
        <taxon>Cyprinodontiformes</taxon>
        <taxon>Goodeidae</taxon>
        <taxon>Xenotaenia</taxon>
    </lineage>
</organism>
<accession>A0ABV0VRN4</accession>
<reference evidence="1 2" key="1">
    <citation type="submission" date="2021-06" db="EMBL/GenBank/DDBJ databases">
        <authorList>
            <person name="Palmer J.M."/>
        </authorList>
    </citation>
    <scope>NUCLEOTIDE SEQUENCE [LARGE SCALE GENOMIC DNA]</scope>
    <source>
        <strain evidence="1 2">XR_2019</strain>
        <tissue evidence="1">Muscle</tissue>
    </source>
</reference>
<feature type="non-terminal residue" evidence="1">
    <location>
        <position position="1"/>
    </location>
</feature>
<name>A0ABV0VRN4_9TELE</name>
<keyword evidence="2" id="KW-1185">Reference proteome</keyword>
<evidence type="ECO:0000313" key="1">
    <source>
        <dbReference type="EMBL" id="MEQ2259875.1"/>
    </source>
</evidence>
<protein>
    <submittedName>
        <fullName evidence="1">Uncharacterized protein</fullName>
    </submittedName>
</protein>
<evidence type="ECO:0000313" key="2">
    <source>
        <dbReference type="Proteomes" id="UP001444071"/>
    </source>
</evidence>
<feature type="non-terminal residue" evidence="1">
    <location>
        <position position="130"/>
    </location>
</feature>
<gene>
    <name evidence="1" type="ORF">XENORESO_020761</name>
</gene>
<proteinExistence type="predicted"/>
<dbReference type="EMBL" id="JAHRIM010008276">
    <property type="protein sequence ID" value="MEQ2259875.1"/>
    <property type="molecule type" value="Genomic_DNA"/>
</dbReference>
<comment type="caution">
    <text evidence="1">The sequence shown here is derived from an EMBL/GenBank/DDBJ whole genome shotgun (WGS) entry which is preliminary data.</text>
</comment>
<sequence length="130" mass="14848">PGLWTQFSSFPTFYIKESKSTKLAFPVSLLKVLPQQTLHGSVLLHSEYNCPTFGLIHLNGASLKFCPVVVMFQPSLNSFFSFHLFESGRRRTPSSLVLHLQFEEHSHHQGLFSPTSTLRLKLIDDMRDNQ</sequence>